<dbReference type="AlphaFoldDB" id="A0A211ZM81"/>
<evidence type="ECO:0000256" key="2">
    <source>
        <dbReference type="SAM" id="SignalP"/>
    </source>
</evidence>
<name>A0A211ZM81_9PROT</name>
<dbReference type="RefSeq" id="WP_088151868.1">
    <property type="nucleotide sequence ID" value="NZ_NHON01000025.1"/>
</dbReference>
<evidence type="ECO:0008006" key="5">
    <source>
        <dbReference type="Google" id="ProtNLM"/>
    </source>
</evidence>
<feature type="region of interest" description="Disordered" evidence="1">
    <location>
        <begin position="176"/>
        <end position="195"/>
    </location>
</feature>
<feature type="chain" id="PRO_5012465341" description="DUF2125 domain-containing protein" evidence="2">
    <location>
        <begin position="23"/>
        <end position="691"/>
    </location>
</feature>
<feature type="signal peptide" evidence="2">
    <location>
        <begin position="1"/>
        <end position="22"/>
    </location>
</feature>
<evidence type="ECO:0000313" key="3">
    <source>
        <dbReference type="EMBL" id="OWJ66369.1"/>
    </source>
</evidence>
<comment type="caution">
    <text evidence="3">The sequence shown here is derived from an EMBL/GenBank/DDBJ whole genome shotgun (WGS) entry which is preliminary data.</text>
</comment>
<evidence type="ECO:0000256" key="1">
    <source>
        <dbReference type="SAM" id="MobiDB-lite"/>
    </source>
</evidence>
<protein>
    <recommendedName>
        <fullName evidence="5">DUF2125 domain-containing protein</fullName>
    </recommendedName>
</protein>
<gene>
    <name evidence="3" type="ORF">BWR60_15195</name>
</gene>
<organism evidence="3 4">
    <name type="scientific">Inquilinus limosus</name>
    <dbReference type="NCBI Taxonomy" id="171674"/>
    <lineage>
        <taxon>Bacteria</taxon>
        <taxon>Pseudomonadati</taxon>
        <taxon>Pseudomonadota</taxon>
        <taxon>Alphaproteobacteria</taxon>
        <taxon>Rhodospirillales</taxon>
        <taxon>Rhodospirillaceae</taxon>
        <taxon>Inquilinus</taxon>
    </lineage>
</organism>
<keyword evidence="2" id="KW-0732">Signal</keyword>
<dbReference type="OrthoDB" id="7319847at2"/>
<sequence>MRRFAPLLLGTVPLWLAGSALAQATPEGAAALQKGLAAVLTPTLATPGLGEPIFEGGWTAEPAGAGYSVTGPALSLALRDDDADGRKRVVRIRCDGDRYTATAGAESVWRLTGETPLRCEIRPGGDQPITITSRSRHAELTVDLAASLLTASSDVSDGLTVTEGDKTQIAVHRLSLTSATTPRTGGSGAQGSGPARQDIALRVEAEGLSAGDPAAGDGVTLGRLRYSGTLEDVDAAALRDRVWRVIAFALDAARRDPQAPEPPNAKRKLDVLMRQVMELSGSASRTELTLTDLQGGGDETTVGFESLTLGGGYSGLDRAAPGRGLGSDMALELRGLKVADAPTKAEPGNLSVDRVRLSGTLTPAAGKPTAGGALTLDVDGVSFALTQGPGATAPDTQFTLGNARYAVAADGLDVAGLIEVIDGFGQLLAKHGDDTPPAAELDPWFARAKATIAALSQYKTEIALSDLRLRSPEVTLAIGGIGYGETYAGLDTDQAGYGLHLALDDLTLDPDLPFAGWVPQQAKIDIAVKDVPSRSVQGLFWDGVEGAIRADQQKDSDPQVPPLGDLAFEKAMQRIGARLLQSNASLSIDSFSITAPKGAIDLSGGGTVDPQARFGVTAQGKLQVAGLDTFVTFLQSQPDGADAAAGITVFQMLGREAKAADGMAARIYDLVVDPSGRALINGTDLAALVPK</sequence>
<reference evidence="4" key="1">
    <citation type="submission" date="2017-05" db="EMBL/GenBank/DDBJ databases">
        <authorList>
            <person name="Macchi M."/>
            <person name="Festa S."/>
            <person name="Coppotelli B.M."/>
            <person name="Morelli I.S."/>
        </authorList>
    </citation>
    <scope>NUCLEOTIDE SEQUENCE [LARGE SCALE GENOMIC DNA]</scope>
    <source>
        <strain evidence="4">I</strain>
    </source>
</reference>
<accession>A0A211ZM81</accession>
<dbReference type="Proteomes" id="UP000196655">
    <property type="component" value="Unassembled WGS sequence"/>
</dbReference>
<keyword evidence="4" id="KW-1185">Reference proteome</keyword>
<dbReference type="EMBL" id="NHON01000025">
    <property type="protein sequence ID" value="OWJ66369.1"/>
    <property type="molecule type" value="Genomic_DNA"/>
</dbReference>
<proteinExistence type="predicted"/>
<evidence type="ECO:0000313" key="4">
    <source>
        <dbReference type="Proteomes" id="UP000196655"/>
    </source>
</evidence>